<evidence type="ECO:0000256" key="3">
    <source>
        <dbReference type="ARBA" id="ARBA00022448"/>
    </source>
</evidence>
<dbReference type="OrthoDB" id="9802264at2"/>
<evidence type="ECO:0000313" key="13">
    <source>
        <dbReference type="EMBL" id="ASV83311.1"/>
    </source>
</evidence>
<evidence type="ECO:0000256" key="4">
    <source>
        <dbReference type="ARBA" id="ARBA00022475"/>
    </source>
</evidence>
<dbReference type="GO" id="GO:0016887">
    <property type="term" value="F:ATP hydrolysis activity"/>
    <property type="evidence" value="ECO:0007669"/>
    <property type="project" value="InterPro"/>
</dbReference>
<keyword evidence="9" id="KW-0408">Iron</keyword>
<keyword evidence="3" id="KW-0813">Transport</keyword>
<dbReference type="GO" id="GO:0015408">
    <property type="term" value="F:ABC-type ferric iron transporter activity"/>
    <property type="evidence" value="ECO:0007669"/>
    <property type="project" value="InterPro"/>
</dbReference>
<dbReference type="Pfam" id="PF00005">
    <property type="entry name" value="ABC_tran"/>
    <property type="match status" value="1"/>
</dbReference>
<keyword evidence="5" id="KW-0410">Iron transport</keyword>
<evidence type="ECO:0000256" key="8">
    <source>
        <dbReference type="ARBA" id="ARBA00022967"/>
    </source>
</evidence>
<keyword evidence="10" id="KW-0406">Ion transport</keyword>
<proteinExistence type="inferred from homology"/>
<reference evidence="13 14" key="1">
    <citation type="submission" date="2017-07" db="EMBL/GenBank/DDBJ databases">
        <title>Phylogenetic study on the rhizospheric bacterium Ochrobactrum sp. A44.</title>
        <authorList>
            <person name="Krzyzanowska D.M."/>
            <person name="Ossowicki A."/>
            <person name="Rajewska M."/>
            <person name="Maciag T."/>
            <person name="Kaczynski Z."/>
            <person name="Czerwicka M."/>
            <person name="Jafra S."/>
        </authorList>
    </citation>
    <scope>NUCLEOTIDE SEQUENCE [LARGE SCALE GENOMIC DNA]</scope>
    <source>
        <strain evidence="13 14">A44</strain>
    </source>
</reference>
<dbReference type="PROSITE" id="PS50893">
    <property type="entry name" value="ABC_TRANSPORTER_2"/>
    <property type="match status" value="1"/>
</dbReference>
<evidence type="ECO:0000256" key="2">
    <source>
        <dbReference type="ARBA" id="ARBA00005417"/>
    </source>
</evidence>
<keyword evidence="8" id="KW-1278">Translocase</keyword>
<sequence>MDARTLQNTRLDRNTAPALTLSGICRQFGTVRAVDDVSLDVQPGEIICLVGHSGCGKTSLLRIVAGIDAPDEGQLTMSGKTLVSSSIFVEPEKRNIGVVFQDYALFPHLTVRENVLFGLRKMRKDEAKARVDELLALVGLVAMADRYPHMLSGGEQQRVALIRALAPKPDLLLMDEPFSNLDRGLRARVRSETIALLRALGTPVIIVTHEAEEALSTGDRVVLMRSGKIIQAGPARELHNQPATRYAADFFCDFNALDGRVDDVSVQTPVGALALPDNMRQTGDVAVYLRPRDIEVISTETKVQDGLCGRIESRTYLGETEELTVYLDDQNVRLRVRTDQYIAAGATHVCVQIDWSKALVFAKNE</sequence>
<evidence type="ECO:0000256" key="10">
    <source>
        <dbReference type="ARBA" id="ARBA00023065"/>
    </source>
</evidence>
<evidence type="ECO:0000313" key="14">
    <source>
        <dbReference type="Proteomes" id="UP000215256"/>
    </source>
</evidence>
<name>A0A248UA76_9HYPH</name>
<protein>
    <submittedName>
        <fullName evidence="13">ABC transporter family protein</fullName>
    </submittedName>
</protein>
<dbReference type="CDD" id="cd03259">
    <property type="entry name" value="ABC_Carb_Solutes_like"/>
    <property type="match status" value="1"/>
</dbReference>
<dbReference type="Proteomes" id="UP000215256">
    <property type="component" value="Chromosome 2"/>
</dbReference>
<dbReference type="InterPro" id="IPR003439">
    <property type="entry name" value="ABC_transporter-like_ATP-bd"/>
</dbReference>
<dbReference type="KEGG" id="och:CES85_4090"/>
<dbReference type="PANTHER" id="PTHR42781">
    <property type="entry name" value="SPERMIDINE/PUTRESCINE IMPORT ATP-BINDING PROTEIN POTA"/>
    <property type="match status" value="1"/>
</dbReference>
<dbReference type="GO" id="GO:0015697">
    <property type="term" value="P:quaternary ammonium group transport"/>
    <property type="evidence" value="ECO:0007669"/>
    <property type="project" value="UniProtKB-ARBA"/>
</dbReference>
<gene>
    <name evidence="13" type="ORF">CES85_4090</name>
</gene>
<dbReference type="AlphaFoldDB" id="A0A248UA76"/>
<keyword evidence="7" id="KW-0067">ATP-binding</keyword>
<evidence type="ECO:0000256" key="5">
    <source>
        <dbReference type="ARBA" id="ARBA00022496"/>
    </source>
</evidence>
<dbReference type="SUPFAM" id="SSF52540">
    <property type="entry name" value="P-loop containing nucleoside triphosphate hydrolases"/>
    <property type="match status" value="1"/>
</dbReference>
<dbReference type="PANTHER" id="PTHR42781:SF4">
    <property type="entry name" value="SPERMIDINE_PUTRESCINE IMPORT ATP-BINDING PROTEIN POTA"/>
    <property type="match status" value="1"/>
</dbReference>
<evidence type="ECO:0000256" key="1">
    <source>
        <dbReference type="ARBA" id="ARBA00004533"/>
    </source>
</evidence>
<dbReference type="InterPro" id="IPR015853">
    <property type="entry name" value="ABC_transpr_FbpC"/>
</dbReference>
<dbReference type="InterPro" id="IPR003593">
    <property type="entry name" value="AAA+_ATPase"/>
</dbReference>
<organism evidence="13 14">
    <name type="scientific">Ochrobactrum quorumnocens</name>
    <dbReference type="NCBI Taxonomy" id="271865"/>
    <lineage>
        <taxon>Bacteria</taxon>
        <taxon>Pseudomonadati</taxon>
        <taxon>Pseudomonadota</taxon>
        <taxon>Alphaproteobacteria</taxon>
        <taxon>Hyphomicrobiales</taxon>
        <taxon>Brucellaceae</taxon>
        <taxon>Brucella/Ochrobactrum group</taxon>
        <taxon>Ochrobactrum</taxon>
    </lineage>
</organism>
<dbReference type="Gene3D" id="3.40.50.300">
    <property type="entry name" value="P-loop containing nucleotide triphosphate hydrolases"/>
    <property type="match status" value="1"/>
</dbReference>
<dbReference type="InterPro" id="IPR017871">
    <property type="entry name" value="ABC_transporter-like_CS"/>
</dbReference>
<comment type="subcellular location">
    <subcellularLocation>
        <location evidence="1">Cell inner membrane</location>
    </subcellularLocation>
</comment>
<dbReference type="SUPFAM" id="SSF50331">
    <property type="entry name" value="MOP-like"/>
    <property type="match status" value="1"/>
</dbReference>
<dbReference type="PROSITE" id="PS00211">
    <property type="entry name" value="ABC_TRANSPORTER_1"/>
    <property type="match status" value="1"/>
</dbReference>
<evidence type="ECO:0000256" key="6">
    <source>
        <dbReference type="ARBA" id="ARBA00022741"/>
    </source>
</evidence>
<keyword evidence="6" id="KW-0547">Nucleotide-binding</keyword>
<feature type="domain" description="ABC transporter" evidence="12">
    <location>
        <begin position="19"/>
        <end position="251"/>
    </location>
</feature>
<comment type="similarity">
    <text evidence="2">Belongs to the ABC transporter superfamily.</text>
</comment>
<evidence type="ECO:0000256" key="7">
    <source>
        <dbReference type="ARBA" id="ARBA00022840"/>
    </source>
</evidence>
<dbReference type="GO" id="GO:0005524">
    <property type="term" value="F:ATP binding"/>
    <property type="evidence" value="ECO:0007669"/>
    <property type="project" value="UniProtKB-KW"/>
</dbReference>
<dbReference type="EMBL" id="CP022603">
    <property type="protein sequence ID" value="ASV83311.1"/>
    <property type="molecule type" value="Genomic_DNA"/>
</dbReference>
<keyword evidence="11" id="KW-0472">Membrane</keyword>
<dbReference type="InterPro" id="IPR008995">
    <property type="entry name" value="Mo/tungstate-bd_C_term_dom"/>
</dbReference>
<evidence type="ECO:0000256" key="9">
    <source>
        <dbReference type="ARBA" id="ARBA00023004"/>
    </source>
</evidence>
<dbReference type="InterPro" id="IPR027417">
    <property type="entry name" value="P-loop_NTPase"/>
</dbReference>
<dbReference type="SMART" id="SM00382">
    <property type="entry name" value="AAA"/>
    <property type="match status" value="1"/>
</dbReference>
<evidence type="ECO:0000259" key="12">
    <source>
        <dbReference type="PROSITE" id="PS50893"/>
    </source>
</evidence>
<dbReference type="FunFam" id="3.40.50.300:FF:000425">
    <property type="entry name" value="Probable ABC transporter, ATP-binding subunit"/>
    <property type="match status" value="1"/>
</dbReference>
<evidence type="ECO:0000256" key="11">
    <source>
        <dbReference type="ARBA" id="ARBA00023136"/>
    </source>
</evidence>
<dbReference type="RefSeq" id="WP_095444301.1">
    <property type="nucleotide sequence ID" value="NZ_CP022603.1"/>
</dbReference>
<accession>A0A248UA76</accession>
<keyword evidence="4" id="KW-1003">Cell membrane</keyword>
<dbReference type="InterPro" id="IPR050093">
    <property type="entry name" value="ABC_SmlMolc_Importer"/>
</dbReference>
<dbReference type="GO" id="GO:0005886">
    <property type="term" value="C:plasma membrane"/>
    <property type="evidence" value="ECO:0007669"/>
    <property type="project" value="UniProtKB-SubCell"/>
</dbReference>